<evidence type="ECO:0000313" key="7">
    <source>
        <dbReference type="Proteomes" id="UP000886852"/>
    </source>
</evidence>
<dbReference type="InterPro" id="IPR055178">
    <property type="entry name" value="RsdA/BaiN/AoA(So)-like_dom"/>
</dbReference>
<dbReference type="Pfam" id="PF03486">
    <property type="entry name" value="HI0933_like"/>
    <property type="match status" value="1"/>
</dbReference>
<dbReference type="PRINTS" id="PR00368">
    <property type="entry name" value="FADPNR"/>
</dbReference>
<feature type="domain" description="RsdA/BaiN/AoA(So)-like Rossmann fold-like" evidence="4">
    <location>
        <begin position="3"/>
        <end position="398"/>
    </location>
</feature>
<dbReference type="Gene3D" id="1.10.8.260">
    <property type="entry name" value="HI0933 insert domain-like"/>
    <property type="match status" value="1"/>
</dbReference>
<dbReference type="SUPFAM" id="SSF51905">
    <property type="entry name" value="FAD/NAD(P)-binding domain"/>
    <property type="match status" value="1"/>
</dbReference>
<evidence type="ECO:0000259" key="4">
    <source>
        <dbReference type="Pfam" id="PF03486"/>
    </source>
</evidence>
<dbReference type="PRINTS" id="PR00411">
    <property type="entry name" value="PNDRDTASEI"/>
</dbReference>
<evidence type="ECO:0000259" key="5">
    <source>
        <dbReference type="Pfam" id="PF22780"/>
    </source>
</evidence>
<accession>A0A9D1MXP3</accession>
<dbReference type="Gene3D" id="2.40.30.10">
    <property type="entry name" value="Translation factors"/>
    <property type="match status" value="1"/>
</dbReference>
<comment type="caution">
    <text evidence="6">The sequence shown here is derived from an EMBL/GenBank/DDBJ whole genome shotgun (WGS) entry which is preliminary data.</text>
</comment>
<keyword evidence="2" id="KW-0285">Flavoprotein</keyword>
<dbReference type="EMBL" id="DVOC01000083">
    <property type="protein sequence ID" value="HIU91305.1"/>
    <property type="molecule type" value="Genomic_DNA"/>
</dbReference>
<feature type="domain" description="RsdA/BaiN/AoA(So)-like insert" evidence="5">
    <location>
        <begin position="190"/>
        <end position="337"/>
    </location>
</feature>
<keyword evidence="3" id="KW-0274">FAD</keyword>
<dbReference type="AlphaFoldDB" id="A0A9D1MXP3"/>
<gene>
    <name evidence="6" type="ORF">IAC72_04780</name>
</gene>
<evidence type="ECO:0000313" key="6">
    <source>
        <dbReference type="EMBL" id="HIU91305.1"/>
    </source>
</evidence>
<dbReference type="Pfam" id="PF22780">
    <property type="entry name" value="HI0933_like_1st"/>
    <property type="match status" value="1"/>
</dbReference>
<dbReference type="Proteomes" id="UP000886852">
    <property type="component" value="Unassembled WGS sequence"/>
</dbReference>
<evidence type="ECO:0000256" key="3">
    <source>
        <dbReference type="ARBA" id="ARBA00022827"/>
    </source>
</evidence>
<comment type="cofactor">
    <cofactor evidence="1">
        <name>FAD</name>
        <dbReference type="ChEBI" id="CHEBI:57692"/>
    </cofactor>
</comment>
<dbReference type="InterPro" id="IPR023166">
    <property type="entry name" value="BaiN-like_dom_sf"/>
</dbReference>
<dbReference type="PANTHER" id="PTHR42887">
    <property type="entry name" value="OS12G0638800 PROTEIN"/>
    <property type="match status" value="1"/>
</dbReference>
<dbReference type="NCBIfam" id="TIGR00275">
    <property type="entry name" value="aminoacetone oxidase family FAD-binding enzyme"/>
    <property type="match status" value="1"/>
</dbReference>
<evidence type="ECO:0000256" key="2">
    <source>
        <dbReference type="ARBA" id="ARBA00022630"/>
    </source>
</evidence>
<evidence type="ECO:0000256" key="1">
    <source>
        <dbReference type="ARBA" id="ARBA00001974"/>
    </source>
</evidence>
<dbReference type="PANTHER" id="PTHR42887:SF2">
    <property type="entry name" value="OS12G0638800 PROTEIN"/>
    <property type="match status" value="1"/>
</dbReference>
<dbReference type="InterPro" id="IPR036188">
    <property type="entry name" value="FAD/NAD-bd_sf"/>
</dbReference>
<sequence>MMKVIVIGGGAAGMTAAYFAATDGADVLLLEKNEKLGKKMYISGKGRCNLTNNCTPQEFLDNVVSNAKFLRGAIHRFSPQDAMRFFEEHSLPLKTERGNRVIPKSDKSSDVIRTLERAVRGAGAEIRLDCNVTDVTFCDGFFHVETPFGSLSCDRLIVACGGYSYRSTGSDGFGYRVAEKFRHNVVPLAPALCRILCKGTQSLQGLSLKNVTLSAVKGGKAVSEFGEMLFTDDGVSGPAALSLSSKINRTGADFLTVDLKPALSAEVLDARILRDFKQRMNKNLINALDALLPERLIAQVVKQSGIPPYKKVNQITAEERGRLLAALKGLRFDYVGLDDVNCGIVTAGGVDVGQIEPSTMQSKLQKGLYFAGEVLDVDALTGGFNLQTAFACGYVAGRAAAKESV</sequence>
<reference evidence="6" key="2">
    <citation type="journal article" date="2021" name="PeerJ">
        <title>Extensive microbial diversity within the chicken gut microbiome revealed by metagenomics and culture.</title>
        <authorList>
            <person name="Gilroy R."/>
            <person name="Ravi A."/>
            <person name="Getino M."/>
            <person name="Pursley I."/>
            <person name="Horton D.L."/>
            <person name="Alikhan N.F."/>
            <person name="Baker D."/>
            <person name="Gharbi K."/>
            <person name="Hall N."/>
            <person name="Watson M."/>
            <person name="Adriaenssens E.M."/>
            <person name="Foster-Nyarko E."/>
            <person name="Jarju S."/>
            <person name="Secka A."/>
            <person name="Antonio M."/>
            <person name="Oren A."/>
            <person name="Chaudhuri R.R."/>
            <person name="La Ragione R."/>
            <person name="Hildebrand F."/>
            <person name="Pallen M.J."/>
        </authorList>
    </citation>
    <scope>NUCLEOTIDE SEQUENCE</scope>
    <source>
        <strain evidence="6">ChiHjej12B11-7776</strain>
    </source>
</reference>
<name>A0A9D1MXP3_9BACT</name>
<proteinExistence type="predicted"/>
<organism evidence="6 7">
    <name type="scientific">Candidatus Fimimonas merdipullorum</name>
    <dbReference type="NCBI Taxonomy" id="2840822"/>
    <lineage>
        <taxon>Bacteria</taxon>
        <taxon>Pseudomonadati</taxon>
        <taxon>Myxococcota</taxon>
        <taxon>Myxococcia</taxon>
        <taxon>Myxococcales</taxon>
        <taxon>Cystobacterineae</taxon>
        <taxon>Myxococcaceae</taxon>
        <taxon>Myxococcaceae incertae sedis</taxon>
        <taxon>Candidatus Fimimonas</taxon>
    </lineage>
</organism>
<dbReference type="SUPFAM" id="SSF160996">
    <property type="entry name" value="HI0933 insert domain-like"/>
    <property type="match status" value="1"/>
</dbReference>
<dbReference type="Gene3D" id="3.50.50.60">
    <property type="entry name" value="FAD/NAD(P)-binding domain"/>
    <property type="match status" value="1"/>
</dbReference>
<reference evidence="6" key="1">
    <citation type="submission" date="2020-10" db="EMBL/GenBank/DDBJ databases">
        <authorList>
            <person name="Gilroy R."/>
        </authorList>
    </citation>
    <scope>NUCLEOTIDE SEQUENCE</scope>
    <source>
        <strain evidence="6">ChiHjej12B11-7776</strain>
    </source>
</reference>
<dbReference type="InterPro" id="IPR057661">
    <property type="entry name" value="RsdA/BaiN/AoA(So)_Rossmann"/>
</dbReference>
<protein>
    <submittedName>
        <fullName evidence="6">NAD(P)/FAD-dependent oxidoreductase</fullName>
    </submittedName>
</protein>
<dbReference type="InterPro" id="IPR004792">
    <property type="entry name" value="BaiN-like"/>
</dbReference>